<dbReference type="InterPro" id="IPR016163">
    <property type="entry name" value="Ald_DH_C"/>
</dbReference>
<evidence type="ECO:0000259" key="4">
    <source>
        <dbReference type="Pfam" id="PF00171"/>
    </source>
</evidence>
<name>A0A1E3H3R8_9HYPH</name>
<evidence type="ECO:0000313" key="6">
    <source>
        <dbReference type="Proteomes" id="UP000094622"/>
    </source>
</evidence>
<dbReference type="InterPro" id="IPR016162">
    <property type="entry name" value="Ald_DH_N"/>
</dbReference>
<dbReference type="EMBL" id="MCRJ01000039">
    <property type="protein sequence ID" value="ODN70795.1"/>
    <property type="molecule type" value="Genomic_DNA"/>
</dbReference>
<evidence type="ECO:0000256" key="3">
    <source>
        <dbReference type="RuleBase" id="RU003345"/>
    </source>
</evidence>
<dbReference type="Proteomes" id="UP000094622">
    <property type="component" value="Unassembled WGS sequence"/>
</dbReference>
<dbReference type="AlphaFoldDB" id="A0A1E3H3R8"/>
<dbReference type="InterPro" id="IPR015590">
    <property type="entry name" value="Aldehyde_DH_dom"/>
</dbReference>
<dbReference type="EC" id="1.2.1.19" evidence="5"/>
<dbReference type="NCBIfam" id="NF010000">
    <property type="entry name" value="PRK13473.1"/>
    <property type="match status" value="1"/>
</dbReference>
<evidence type="ECO:0000256" key="2">
    <source>
        <dbReference type="PROSITE-ProRule" id="PRU10007"/>
    </source>
</evidence>
<dbReference type="Gene3D" id="3.40.309.10">
    <property type="entry name" value="Aldehyde Dehydrogenase, Chain A, domain 2"/>
    <property type="match status" value="1"/>
</dbReference>
<dbReference type="FunFam" id="3.40.309.10:FF:000010">
    <property type="entry name" value="Gamma-aminobutyraldehyde dehydrogenase"/>
    <property type="match status" value="1"/>
</dbReference>
<evidence type="ECO:0000256" key="1">
    <source>
        <dbReference type="ARBA" id="ARBA00023002"/>
    </source>
</evidence>
<dbReference type="PANTHER" id="PTHR11699">
    <property type="entry name" value="ALDEHYDE DEHYDROGENASE-RELATED"/>
    <property type="match status" value="1"/>
</dbReference>
<dbReference type="InterPro" id="IPR029510">
    <property type="entry name" value="Ald_DH_CS_GLU"/>
</dbReference>
<dbReference type="SUPFAM" id="SSF53720">
    <property type="entry name" value="ALDH-like"/>
    <property type="match status" value="1"/>
</dbReference>
<sequence length="380" mass="40861">MRNDELPAIVDCYRFFAGAIRNMQGTVAGEYLPGFTSMIRRDPVGVVGSIAPWNYPLMMMAWKLAPALAGGNTIVFKPSEQTPLTALKMAKLLADILPEGVVNVVLGRGESVGNALINHPGIGMVSITGDIATGKKVLLAAAKTVKRTHLELGGKAPVIVYDDADLEAVVAGIRTFGFYNAGQDCTAACRIYAAKGIYEKLVADLSSAVSTIAFARDDDTENEIGPLISARQRDRVASFVQRAVETGHVEVTTGGRMHDTSGFYYVPTVVAGARQDDEIVRREVFGPVVSVTPFGSDDDPVAWANDSDYGLASSVWTRDVGRAMTAAASLRYGCTWINTHFMLCNEMPHGGVKQSGYGKDMSQYAIEDYTVVRHVMIAHG</sequence>
<protein>
    <submittedName>
        <fullName evidence="5">Gamma-aminobutyraldehyde dehydrogenase</fullName>
        <ecNumber evidence="5">1.2.1.19</ecNumber>
    </submittedName>
</protein>
<dbReference type="InterPro" id="IPR016161">
    <property type="entry name" value="Ald_DH/histidinol_DH"/>
</dbReference>
<reference evidence="5 6" key="1">
    <citation type="submission" date="2016-07" db="EMBL/GenBank/DDBJ databases">
        <title>Draft Genome Sequence of Methylobrevis pamukkalensis PK2.</title>
        <authorList>
            <person name="Vasilenko O.V."/>
            <person name="Doronina N.V."/>
            <person name="Shmareva M.N."/>
            <person name="Tarlachkov S.V."/>
            <person name="Mustakhimov I."/>
            <person name="Trotsenko Y.A."/>
        </authorList>
    </citation>
    <scope>NUCLEOTIDE SEQUENCE [LARGE SCALE GENOMIC DNA]</scope>
    <source>
        <strain evidence="5 6">PK2</strain>
    </source>
</reference>
<proteinExistence type="inferred from homology"/>
<keyword evidence="1 3" id="KW-0560">Oxidoreductase</keyword>
<gene>
    <name evidence="5" type="primary">prr</name>
    <name evidence="5" type="ORF">A6302_01899</name>
</gene>
<dbReference type="PATRIC" id="fig|1439726.3.peg.2007"/>
<evidence type="ECO:0000313" key="5">
    <source>
        <dbReference type="EMBL" id="ODN70795.1"/>
    </source>
</evidence>
<accession>A0A1E3H3R8</accession>
<dbReference type="PROSITE" id="PS00687">
    <property type="entry name" value="ALDEHYDE_DEHYDR_GLU"/>
    <property type="match status" value="1"/>
</dbReference>
<comment type="similarity">
    <text evidence="3">Belongs to the aldehyde dehydrogenase family.</text>
</comment>
<comment type="caution">
    <text evidence="5">The sequence shown here is derived from an EMBL/GenBank/DDBJ whole genome shotgun (WGS) entry which is preliminary data.</text>
</comment>
<organism evidence="5 6">
    <name type="scientific">Methylobrevis pamukkalensis</name>
    <dbReference type="NCBI Taxonomy" id="1439726"/>
    <lineage>
        <taxon>Bacteria</taxon>
        <taxon>Pseudomonadati</taxon>
        <taxon>Pseudomonadota</taxon>
        <taxon>Alphaproteobacteria</taxon>
        <taxon>Hyphomicrobiales</taxon>
        <taxon>Pleomorphomonadaceae</taxon>
        <taxon>Methylobrevis</taxon>
    </lineage>
</organism>
<feature type="domain" description="Aldehyde dehydrogenase" evidence="4">
    <location>
        <begin position="5"/>
        <end position="375"/>
    </location>
</feature>
<keyword evidence="6" id="KW-1185">Reference proteome</keyword>
<dbReference type="Pfam" id="PF00171">
    <property type="entry name" value="Aldedh"/>
    <property type="match status" value="1"/>
</dbReference>
<feature type="active site" evidence="2">
    <location>
        <position position="151"/>
    </location>
</feature>
<dbReference type="Gene3D" id="3.40.605.10">
    <property type="entry name" value="Aldehyde Dehydrogenase, Chain A, domain 1"/>
    <property type="match status" value="1"/>
</dbReference>
<dbReference type="GO" id="GO:0019145">
    <property type="term" value="F:aminobutyraldehyde dehydrogenase (NAD+) activity"/>
    <property type="evidence" value="ECO:0007669"/>
    <property type="project" value="UniProtKB-EC"/>
</dbReference>